<dbReference type="Proteomes" id="UP001208570">
    <property type="component" value="Unassembled WGS sequence"/>
</dbReference>
<proteinExistence type="predicted"/>
<feature type="non-terminal residue" evidence="1">
    <location>
        <position position="175"/>
    </location>
</feature>
<keyword evidence="2" id="KW-1185">Reference proteome</keyword>
<organism evidence="1 2">
    <name type="scientific">Paralvinella palmiformis</name>
    <dbReference type="NCBI Taxonomy" id="53620"/>
    <lineage>
        <taxon>Eukaryota</taxon>
        <taxon>Metazoa</taxon>
        <taxon>Spiralia</taxon>
        <taxon>Lophotrochozoa</taxon>
        <taxon>Annelida</taxon>
        <taxon>Polychaeta</taxon>
        <taxon>Sedentaria</taxon>
        <taxon>Canalipalpata</taxon>
        <taxon>Terebellida</taxon>
        <taxon>Terebelliformia</taxon>
        <taxon>Alvinellidae</taxon>
        <taxon>Paralvinella</taxon>
    </lineage>
</organism>
<dbReference type="PANTHER" id="PTHR31389">
    <property type="entry name" value="LD39211P"/>
    <property type="match status" value="1"/>
</dbReference>
<evidence type="ECO:0000313" key="2">
    <source>
        <dbReference type="Proteomes" id="UP001208570"/>
    </source>
</evidence>
<comment type="caution">
    <text evidence="1">The sequence shown here is derived from an EMBL/GenBank/DDBJ whole genome shotgun (WGS) entry which is preliminary data.</text>
</comment>
<evidence type="ECO:0000313" key="1">
    <source>
        <dbReference type="EMBL" id="KAK2150820.1"/>
    </source>
</evidence>
<accession>A0AAD9MZ52</accession>
<name>A0AAD9MZ52_9ANNE</name>
<protein>
    <submittedName>
        <fullName evidence="1">Uncharacterized protein</fullName>
    </submittedName>
</protein>
<gene>
    <name evidence="1" type="ORF">LSH36_387g02071</name>
</gene>
<dbReference type="PANTHER" id="PTHR31389:SF4">
    <property type="entry name" value="LD39211P"/>
    <property type="match status" value="1"/>
</dbReference>
<dbReference type="AlphaFoldDB" id="A0AAD9MZ52"/>
<sequence length="175" mass="20077">EMLHELEAIFWIDASIRPRVTNLSRWTEVFDVARTSGVVQFDHTGHNIYHCTHPAMFSYLPADPESTKNTEMLGAGAILIYRTEKVYWEIVHWHYLCGLTPDCLTPPGHISNCDKVTPNVTFCHRYDQSSLDILVTNSLSHNRTLYTAPENFILVQRYVTSNFPLKKCNTDNMSA</sequence>
<dbReference type="EMBL" id="JAODUP010000387">
    <property type="protein sequence ID" value="KAK2150820.1"/>
    <property type="molecule type" value="Genomic_DNA"/>
</dbReference>
<reference evidence="1" key="1">
    <citation type="journal article" date="2023" name="Mol. Biol. Evol.">
        <title>Third-Generation Sequencing Reveals the Adaptive Role of the Epigenome in Three Deep-Sea Polychaetes.</title>
        <authorList>
            <person name="Perez M."/>
            <person name="Aroh O."/>
            <person name="Sun Y."/>
            <person name="Lan Y."/>
            <person name="Juniper S.K."/>
            <person name="Young C.R."/>
            <person name="Angers B."/>
            <person name="Qian P.Y."/>
        </authorList>
    </citation>
    <scope>NUCLEOTIDE SEQUENCE</scope>
    <source>
        <strain evidence="1">P08H-3</strain>
    </source>
</reference>